<evidence type="ECO:0000313" key="2">
    <source>
        <dbReference type="Proteomes" id="UP000244336"/>
    </source>
</evidence>
<accession>A0A2T7D041</accession>
<keyword evidence="2" id="KW-1185">Reference proteome</keyword>
<organism evidence="1 2">
    <name type="scientific">Panicum hallii var. hallii</name>
    <dbReference type="NCBI Taxonomy" id="1504633"/>
    <lineage>
        <taxon>Eukaryota</taxon>
        <taxon>Viridiplantae</taxon>
        <taxon>Streptophyta</taxon>
        <taxon>Embryophyta</taxon>
        <taxon>Tracheophyta</taxon>
        <taxon>Spermatophyta</taxon>
        <taxon>Magnoliopsida</taxon>
        <taxon>Liliopsida</taxon>
        <taxon>Poales</taxon>
        <taxon>Poaceae</taxon>
        <taxon>PACMAD clade</taxon>
        <taxon>Panicoideae</taxon>
        <taxon>Panicodae</taxon>
        <taxon>Paniceae</taxon>
        <taxon>Panicinae</taxon>
        <taxon>Panicum</taxon>
        <taxon>Panicum sect. Panicum</taxon>
    </lineage>
</organism>
<dbReference type="EMBL" id="CM009755">
    <property type="protein sequence ID" value="PUZ48931.1"/>
    <property type="molecule type" value="Genomic_DNA"/>
</dbReference>
<evidence type="ECO:0000313" key="1">
    <source>
        <dbReference type="EMBL" id="PUZ48931.1"/>
    </source>
</evidence>
<reference evidence="1 2" key="1">
    <citation type="submission" date="2018-04" db="EMBL/GenBank/DDBJ databases">
        <title>WGS assembly of Panicum hallii var. hallii HAL2.</title>
        <authorList>
            <person name="Lovell J."/>
            <person name="Jenkins J."/>
            <person name="Lowry D."/>
            <person name="Mamidi S."/>
            <person name="Sreedasyam A."/>
            <person name="Weng X."/>
            <person name="Barry K."/>
            <person name="Bonette J."/>
            <person name="Campitelli B."/>
            <person name="Daum C."/>
            <person name="Gordon S."/>
            <person name="Gould B."/>
            <person name="Lipzen A."/>
            <person name="MacQueen A."/>
            <person name="Palacio-Mejia J."/>
            <person name="Plott C."/>
            <person name="Shakirov E."/>
            <person name="Shu S."/>
            <person name="Yoshinaga Y."/>
            <person name="Zane M."/>
            <person name="Rokhsar D."/>
            <person name="Grimwood J."/>
            <person name="Schmutz J."/>
            <person name="Juenger T."/>
        </authorList>
    </citation>
    <scope>NUCLEOTIDE SEQUENCE [LARGE SCALE GENOMIC DNA]</scope>
    <source>
        <strain evidence="2">cv. HAL2</strain>
    </source>
</reference>
<gene>
    <name evidence="1" type="ORF">GQ55_7G284900</name>
</gene>
<dbReference type="AlphaFoldDB" id="A0A2T7D041"/>
<dbReference type="Gramene" id="PUZ48931">
    <property type="protein sequence ID" value="PUZ48931"/>
    <property type="gene ID" value="GQ55_7G284900"/>
</dbReference>
<dbReference type="Proteomes" id="UP000244336">
    <property type="component" value="Chromosome 7"/>
</dbReference>
<proteinExistence type="predicted"/>
<sequence length="51" mass="5960">MTHRLTDEGQRLEYNLGDGEFEDQFLKKGLGGTTVFLHKKMCTCFMVIYRT</sequence>
<protein>
    <submittedName>
        <fullName evidence="1">Uncharacterized protein</fullName>
    </submittedName>
</protein>
<name>A0A2T7D041_9POAL</name>